<feature type="coiled-coil region" evidence="1">
    <location>
        <begin position="34"/>
        <end position="66"/>
    </location>
</feature>
<evidence type="ECO:0000313" key="3">
    <source>
        <dbReference type="EMBL" id="CAD2198818.1"/>
    </source>
</evidence>
<reference evidence="3 4" key="1">
    <citation type="submission" date="2020-08" db="EMBL/GenBank/DDBJ databases">
        <authorList>
            <person name="Koutsovoulos G."/>
            <person name="Danchin GJ E."/>
        </authorList>
    </citation>
    <scope>NUCLEOTIDE SEQUENCE [LARGE SCALE GENOMIC DNA]</scope>
</reference>
<organism evidence="3 4">
    <name type="scientific">Meloidogyne enterolobii</name>
    <name type="common">Root-knot nematode worm</name>
    <name type="synonym">Meloidogyne mayaguensis</name>
    <dbReference type="NCBI Taxonomy" id="390850"/>
    <lineage>
        <taxon>Eukaryota</taxon>
        <taxon>Metazoa</taxon>
        <taxon>Ecdysozoa</taxon>
        <taxon>Nematoda</taxon>
        <taxon>Chromadorea</taxon>
        <taxon>Rhabditida</taxon>
        <taxon>Tylenchina</taxon>
        <taxon>Tylenchomorpha</taxon>
        <taxon>Tylenchoidea</taxon>
        <taxon>Meloidogynidae</taxon>
        <taxon>Meloidogyninae</taxon>
        <taxon>Meloidogyne</taxon>
    </lineage>
</organism>
<evidence type="ECO:0000256" key="2">
    <source>
        <dbReference type="SAM" id="MobiDB-lite"/>
    </source>
</evidence>
<evidence type="ECO:0000313" key="4">
    <source>
        <dbReference type="Proteomes" id="UP000580250"/>
    </source>
</evidence>
<feature type="compositionally biased region" description="Polar residues" evidence="2">
    <location>
        <begin position="1"/>
        <end position="17"/>
    </location>
</feature>
<dbReference type="AlphaFoldDB" id="A0A6V7XHR0"/>
<gene>
    <name evidence="3" type="ORF">MENT_LOCUS52173</name>
</gene>
<proteinExistence type="predicted"/>
<dbReference type="EMBL" id="CAJEWN010001612">
    <property type="protein sequence ID" value="CAD2198818.1"/>
    <property type="molecule type" value="Genomic_DNA"/>
</dbReference>
<keyword evidence="1" id="KW-0175">Coiled coil</keyword>
<comment type="caution">
    <text evidence="3">The sequence shown here is derived from an EMBL/GenBank/DDBJ whole genome shotgun (WGS) entry which is preliminary data.</text>
</comment>
<dbReference type="Proteomes" id="UP000580250">
    <property type="component" value="Unassembled WGS sequence"/>
</dbReference>
<sequence>MANNYNTKNTKITSSDGQQRKAELERRRSIRTIIASYEAEEEAFLKELEKMQAECEEENLNKLNNNQTLNSSNEKQKLIENEEQQPAIMLGTMCTLLGEITKLQKQNNRLKHRLKNKNLKLKIKKKKKKERTKIKKKF</sequence>
<accession>A0A6V7XHR0</accession>
<feature type="coiled-coil region" evidence="1">
    <location>
        <begin position="100"/>
        <end position="131"/>
    </location>
</feature>
<evidence type="ECO:0000256" key="1">
    <source>
        <dbReference type="SAM" id="Coils"/>
    </source>
</evidence>
<protein>
    <submittedName>
        <fullName evidence="3">Uncharacterized protein</fullName>
    </submittedName>
</protein>
<name>A0A6V7XHR0_MELEN</name>
<feature type="region of interest" description="Disordered" evidence="2">
    <location>
        <begin position="1"/>
        <end position="25"/>
    </location>
</feature>